<reference evidence="2" key="1">
    <citation type="submission" date="2017-03" db="EMBL/GenBank/DDBJ databases">
        <authorList>
            <person name="Sharma R."/>
            <person name="Thines M."/>
        </authorList>
    </citation>
    <scope>NUCLEOTIDE SEQUENCE [LARGE SCALE GENOMIC DNA]</scope>
</reference>
<organism evidence="1 2">
    <name type="scientific">Lasallia pustulata</name>
    <dbReference type="NCBI Taxonomy" id="136370"/>
    <lineage>
        <taxon>Eukaryota</taxon>
        <taxon>Fungi</taxon>
        <taxon>Dikarya</taxon>
        <taxon>Ascomycota</taxon>
        <taxon>Pezizomycotina</taxon>
        <taxon>Lecanoromycetes</taxon>
        <taxon>OSLEUM clade</taxon>
        <taxon>Umbilicariomycetidae</taxon>
        <taxon>Umbilicariales</taxon>
        <taxon>Umbilicariaceae</taxon>
        <taxon>Lasallia</taxon>
    </lineage>
</organism>
<dbReference type="PANTHER" id="PTHR31569:SF4">
    <property type="entry name" value="SWIM-TYPE DOMAIN-CONTAINING PROTEIN"/>
    <property type="match status" value="1"/>
</dbReference>
<evidence type="ECO:0008006" key="3">
    <source>
        <dbReference type="Google" id="ProtNLM"/>
    </source>
</evidence>
<name>A0A1W5D5N0_9LECA</name>
<dbReference type="EMBL" id="FWEW01002474">
    <property type="protein sequence ID" value="SLM38437.1"/>
    <property type="molecule type" value="Genomic_DNA"/>
</dbReference>
<dbReference type="PANTHER" id="PTHR31569">
    <property type="entry name" value="SWIM-TYPE DOMAIN-CONTAINING PROTEIN"/>
    <property type="match status" value="1"/>
</dbReference>
<evidence type="ECO:0000313" key="2">
    <source>
        <dbReference type="Proteomes" id="UP000192927"/>
    </source>
</evidence>
<dbReference type="AlphaFoldDB" id="A0A1W5D5N0"/>
<protein>
    <recommendedName>
        <fullName evidence="3">MULE transposase domain-containing protein</fullName>
    </recommendedName>
</protein>
<dbReference type="InterPro" id="IPR052579">
    <property type="entry name" value="Zinc_finger_SWIM"/>
</dbReference>
<keyword evidence="2" id="KW-1185">Reference proteome</keyword>
<accession>A0A1W5D5N0</accession>
<sequence>MSGLYNPPQNLAEVRERLFSVSETVLLPAADFEVYWSHVDNFWSPTKKPQVYEGGRTVRYFRCVQHSKKYHKPEGKRKALRQRQKPSRTAIGCPMTMRVVTEAGLVTVDQIGEGLVHTHTMEDSDRWKNPSFIRTIVDREVAKGYRVADVTKALEKAGGLWTFLKDALETLEWLEKQGWHVNVIQATRQFDGEQSHGLVFAEPARLKTLYRRGHFVLMDSTHIINKLRCFLYTLMVRDEHGIWVPGAHMFTAQENSDIAAAGLRVIKHWCEKCWLLRYMLTNDSAGEQCAVRKAFQGLSDGEQEVTHLICKVHSRRTMLKKLPGDANQRCREHLMAALDYRKTKPGCEESIQAAIDAAPERKRGYVVKEWWDTRADWANYARCHSALLLQQASINVVESWHSSLKHGVKNEMLQWSLLSSVQHLANTAYQWDIRALKAAADFRTVHLSDTVFFPGMRRLPYPVQRLLLRQMQRGNELLAEGVDPWPLEDKLKCDCLFFRQYHLPCAHMWQQEHLFGGVLKEEKVWVDYAFMFKDCGFGIYEGMRVTYSAKELEEEIGAPAR</sequence>
<dbReference type="Proteomes" id="UP000192927">
    <property type="component" value="Unassembled WGS sequence"/>
</dbReference>
<evidence type="ECO:0000313" key="1">
    <source>
        <dbReference type="EMBL" id="SLM38437.1"/>
    </source>
</evidence>
<proteinExistence type="predicted"/>